<evidence type="ECO:0000313" key="8">
    <source>
        <dbReference type="Proteomes" id="UP000014540"/>
    </source>
</evidence>
<dbReference type="STRING" id="1193011.LEP1GSC058_3238"/>
<dbReference type="OrthoDB" id="9802897at2"/>
<reference evidence="7" key="1">
    <citation type="submission" date="2013-04" db="EMBL/GenBank/DDBJ databases">
        <authorList>
            <person name="Harkins D.M."/>
            <person name="Durkin A.S."/>
            <person name="Selengut J.D."/>
            <person name="Sanka R."/>
            <person name="DePew J."/>
            <person name="Purushe J."/>
            <person name="Ahmed A."/>
            <person name="van der Linden H."/>
            <person name="Goris M.G.A."/>
            <person name="Hartskeerl R.A."/>
            <person name="Vinetz J.M."/>
            <person name="Sutton G.G."/>
            <person name="Nelson W.C."/>
            <person name="Fouts D.E."/>
        </authorList>
    </citation>
    <scope>NUCLEOTIDE SEQUENCE [LARGE SCALE GENOMIC DNA]</scope>
    <source>
        <strain evidence="7">BUT 6</strain>
    </source>
</reference>
<dbReference type="InterPro" id="IPR036866">
    <property type="entry name" value="RibonucZ/Hydroxyglut_hydro"/>
</dbReference>
<accession>S3UZX3</accession>
<dbReference type="InterPro" id="IPR001279">
    <property type="entry name" value="Metallo-B-lactamas"/>
</dbReference>
<evidence type="ECO:0000313" key="7">
    <source>
        <dbReference type="EMBL" id="EPG73904.1"/>
    </source>
</evidence>
<dbReference type="GO" id="GO:0016787">
    <property type="term" value="F:hydrolase activity"/>
    <property type="evidence" value="ECO:0007669"/>
    <property type="project" value="UniProtKB-KW"/>
</dbReference>
<dbReference type="SUPFAM" id="SSF56281">
    <property type="entry name" value="Metallo-hydrolase/oxidoreductase"/>
    <property type="match status" value="1"/>
</dbReference>
<comment type="caution">
    <text evidence="7">The sequence shown here is derived from an EMBL/GenBank/DDBJ whole genome shotgun (WGS) entry which is preliminary data.</text>
</comment>
<evidence type="ECO:0000256" key="4">
    <source>
        <dbReference type="ARBA" id="ARBA00022801"/>
    </source>
</evidence>
<dbReference type="Pfam" id="PF00753">
    <property type="entry name" value="Lactamase_B"/>
    <property type="match status" value="1"/>
</dbReference>
<organism evidence="7 8">
    <name type="scientific">Leptospira fainei serovar Hurstbridge str. BUT 6</name>
    <dbReference type="NCBI Taxonomy" id="1193011"/>
    <lineage>
        <taxon>Bacteria</taxon>
        <taxon>Pseudomonadati</taxon>
        <taxon>Spirochaetota</taxon>
        <taxon>Spirochaetia</taxon>
        <taxon>Leptospirales</taxon>
        <taxon>Leptospiraceae</taxon>
        <taxon>Leptospira</taxon>
    </lineage>
</organism>
<dbReference type="GO" id="GO:0046872">
    <property type="term" value="F:metal ion binding"/>
    <property type="evidence" value="ECO:0007669"/>
    <property type="project" value="UniProtKB-KW"/>
</dbReference>
<sequence length="289" mass="33389">MKTFLTFFILLYLISCKSALKPTQENLRQEIKSKTATIPVFRGLEDGLYAVLYGKGKYPNYLTDSGETDGEQELAFFFYLVKLNKRIILVDSGISSEETRSKYGIQDWVSPDKILLKAGIRPTMITDIILTHFHFDHAGGLDLFRNARIYVHPKEWELLKKTNWFSNQAKTLYAREKERKVIFLESSAELFPNFRIIFTRGHTPGHSAVEWLRAPKNRVLITGDECYFIEHCIEGTGLPNSAASSVRNNREFLHYVELLAEQGTKIFTSHDPIILEQNPEVFPRIFKIY</sequence>
<comment type="cofactor">
    <cofactor evidence="1">
        <name>Zn(2+)</name>
        <dbReference type="ChEBI" id="CHEBI:29105"/>
    </cofactor>
</comment>
<gene>
    <name evidence="7" type="ORF">LEP1GSC058_3238</name>
</gene>
<proteinExistence type="inferred from homology"/>
<dbReference type="EMBL" id="AKWZ02000010">
    <property type="protein sequence ID" value="EPG73904.1"/>
    <property type="molecule type" value="Genomic_DNA"/>
</dbReference>
<dbReference type="InterPro" id="IPR051013">
    <property type="entry name" value="MBL_superfamily_lactonases"/>
</dbReference>
<keyword evidence="3" id="KW-0479">Metal-binding</keyword>
<name>S3UZX3_9LEPT</name>
<evidence type="ECO:0000259" key="6">
    <source>
        <dbReference type="SMART" id="SM00849"/>
    </source>
</evidence>
<dbReference type="AlphaFoldDB" id="S3UZX3"/>
<comment type="similarity">
    <text evidence="2">Belongs to the metallo-beta-lactamase superfamily.</text>
</comment>
<dbReference type="SMART" id="SM00849">
    <property type="entry name" value="Lactamase_B"/>
    <property type="match status" value="1"/>
</dbReference>
<evidence type="ECO:0000256" key="2">
    <source>
        <dbReference type="ARBA" id="ARBA00007749"/>
    </source>
</evidence>
<dbReference type="PANTHER" id="PTHR42978">
    <property type="entry name" value="QUORUM-QUENCHING LACTONASE YTNP-RELATED-RELATED"/>
    <property type="match status" value="1"/>
</dbReference>
<dbReference type="CDD" id="cd07729">
    <property type="entry name" value="AHL_lactonase_MBL-fold"/>
    <property type="match status" value="1"/>
</dbReference>
<evidence type="ECO:0000256" key="3">
    <source>
        <dbReference type="ARBA" id="ARBA00022723"/>
    </source>
</evidence>
<protein>
    <submittedName>
        <fullName evidence="7">Metallo-beta-lactamase domain protein</fullName>
    </submittedName>
</protein>
<dbReference type="RefSeq" id="WP_016550371.1">
    <property type="nucleotide sequence ID" value="NZ_AKWZ02000010.1"/>
</dbReference>
<feature type="domain" description="Metallo-beta-lactamase" evidence="6">
    <location>
        <begin position="75"/>
        <end position="270"/>
    </location>
</feature>
<keyword evidence="4" id="KW-0378">Hydrolase</keyword>
<evidence type="ECO:0000256" key="5">
    <source>
        <dbReference type="ARBA" id="ARBA00022833"/>
    </source>
</evidence>
<evidence type="ECO:0000256" key="1">
    <source>
        <dbReference type="ARBA" id="ARBA00001947"/>
    </source>
</evidence>
<dbReference type="PANTHER" id="PTHR42978:SF7">
    <property type="entry name" value="METALLO-HYDROLASE RV2300C-RELATED"/>
    <property type="match status" value="1"/>
</dbReference>
<keyword evidence="8" id="KW-1185">Reference proteome</keyword>
<keyword evidence="5" id="KW-0862">Zinc</keyword>
<dbReference type="Proteomes" id="UP000014540">
    <property type="component" value="Unassembled WGS sequence"/>
</dbReference>
<dbReference type="Gene3D" id="3.60.15.10">
    <property type="entry name" value="Ribonuclease Z/Hydroxyacylglutathione hydrolase-like"/>
    <property type="match status" value="1"/>
</dbReference>